<dbReference type="OrthoDB" id="1470350at2759"/>
<keyword evidence="3" id="KW-0560">Oxidoreductase</keyword>
<organism evidence="7 8">
    <name type="scientific">Zostera marina</name>
    <name type="common">Eelgrass</name>
    <dbReference type="NCBI Taxonomy" id="29655"/>
    <lineage>
        <taxon>Eukaryota</taxon>
        <taxon>Viridiplantae</taxon>
        <taxon>Streptophyta</taxon>
        <taxon>Embryophyta</taxon>
        <taxon>Tracheophyta</taxon>
        <taxon>Spermatophyta</taxon>
        <taxon>Magnoliopsida</taxon>
        <taxon>Liliopsida</taxon>
        <taxon>Zosteraceae</taxon>
        <taxon>Zostera</taxon>
    </lineage>
</organism>
<keyword evidence="6" id="KW-1133">Transmembrane helix</keyword>
<keyword evidence="5" id="KW-0349">Heme</keyword>
<dbReference type="OMA" id="FRIAPWH"/>
<evidence type="ECO:0000256" key="2">
    <source>
        <dbReference type="ARBA" id="ARBA00022723"/>
    </source>
</evidence>
<evidence type="ECO:0000256" key="4">
    <source>
        <dbReference type="ARBA" id="ARBA00023004"/>
    </source>
</evidence>
<dbReference type="CDD" id="cd11064">
    <property type="entry name" value="CYP86A"/>
    <property type="match status" value="1"/>
</dbReference>
<dbReference type="Proteomes" id="UP000036987">
    <property type="component" value="Unassembled WGS sequence"/>
</dbReference>
<dbReference type="GO" id="GO:0016705">
    <property type="term" value="F:oxidoreductase activity, acting on paired donors, with incorporation or reduction of molecular oxygen"/>
    <property type="evidence" value="ECO:0007669"/>
    <property type="project" value="InterPro"/>
</dbReference>
<evidence type="ECO:0000313" key="7">
    <source>
        <dbReference type="EMBL" id="KMZ72348.1"/>
    </source>
</evidence>
<dbReference type="EMBL" id="LFYR01000636">
    <property type="protein sequence ID" value="KMZ72348.1"/>
    <property type="molecule type" value="Genomic_DNA"/>
</dbReference>
<evidence type="ECO:0000256" key="5">
    <source>
        <dbReference type="PIRSR" id="PIRSR602401-1"/>
    </source>
</evidence>
<keyword evidence="2 5" id="KW-0479">Metal-binding</keyword>
<evidence type="ECO:0000256" key="3">
    <source>
        <dbReference type="ARBA" id="ARBA00023002"/>
    </source>
</evidence>
<feature type="transmembrane region" description="Helical" evidence="6">
    <location>
        <begin position="12"/>
        <end position="32"/>
    </location>
</feature>
<keyword evidence="6" id="KW-0472">Membrane</keyword>
<dbReference type="InterPro" id="IPR036396">
    <property type="entry name" value="Cyt_P450_sf"/>
</dbReference>
<name>A0A0K9PTH6_ZOSMR</name>
<protein>
    <recommendedName>
        <fullName evidence="9">Cytochrome P450</fullName>
    </recommendedName>
</protein>
<reference evidence="8" key="1">
    <citation type="journal article" date="2016" name="Nature">
        <title>The genome of the seagrass Zostera marina reveals angiosperm adaptation to the sea.</title>
        <authorList>
            <person name="Olsen J.L."/>
            <person name="Rouze P."/>
            <person name="Verhelst B."/>
            <person name="Lin Y.-C."/>
            <person name="Bayer T."/>
            <person name="Collen J."/>
            <person name="Dattolo E."/>
            <person name="De Paoli E."/>
            <person name="Dittami S."/>
            <person name="Maumus F."/>
            <person name="Michel G."/>
            <person name="Kersting A."/>
            <person name="Lauritano C."/>
            <person name="Lohaus R."/>
            <person name="Toepel M."/>
            <person name="Tonon T."/>
            <person name="Vanneste K."/>
            <person name="Amirebrahimi M."/>
            <person name="Brakel J."/>
            <person name="Bostroem C."/>
            <person name="Chovatia M."/>
            <person name="Grimwood J."/>
            <person name="Jenkins J.W."/>
            <person name="Jueterbock A."/>
            <person name="Mraz A."/>
            <person name="Stam W.T."/>
            <person name="Tice H."/>
            <person name="Bornberg-Bauer E."/>
            <person name="Green P.J."/>
            <person name="Pearson G.A."/>
            <person name="Procaccini G."/>
            <person name="Duarte C.M."/>
            <person name="Schmutz J."/>
            <person name="Reusch T.B.H."/>
            <person name="Van de Peer Y."/>
        </authorList>
    </citation>
    <scope>NUCLEOTIDE SEQUENCE [LARGE SCALE GENOMIC DNA]</scope>
    <source>
        <strain evidence="8">cv. Finnish</strain>
    </source>
</reference>
<dbReference type="Pfam" id="PF00067">
    <property type="entry name" value="p450"/>
    <property type="match status" value="1"/>
</dbReference>
<comment type="similarity">
    <text evidence="1">Belongs to the cytochrome P450 family.</text>
</comment>
<sequence>MEEISQMIPFFSNLVIFFLCTILLILLMRWWASRPWLCTCKICTAYLTSSWSEDFDNIVDWYTHLLRESPTRTIHIHVLRNTITANSDNVEHMLKTKFDNYPKGKPFSSILGDLLGRGIFNADGHSWSFQRKMASLELGSLSVRSYAYQIVSHEVRHRLLPLLDSVSGDGKLLDLQDVFRRFSFDTICKISFGLDPGCLELTLPISEFAKAFDMASRLSAKRATSVSPWVWKLKRILNIGSEKELKRAIGMVNELAREVIKQRRKLGFSGNQDLLSRFMGSIDDDAYLSDIVVSFLLAGRDTVSSGITSFFFLLSKYPEVEAAIIAEIRANMVGEDSHRGEDLEREAVPAVLTYNHLRQLQYVHAALYECMRLHPPVQFDSKFALEDDVLPDGTFVKKGTRVTYHQYAMGRMEHTWGETSNEFDPKRWLDDNGKFAPANPYKFPVFQGGQRVCLGKEMALMEMKSVVVSIVKQFKIDVFANSDYHQSPKFISGLTASLHGGLPAKIRKRN</sequence>
<keyword evidence="8" id="KW-1185">Reference proteome</keyword>
<keyword evidence="4 5" id="KW-0408">Iron</keyword>
<comment type="cofactor">
    <cofactor evidence="5">
        <name>heme</name>
        <dbReference type="ChEBI" id="CHEBI:30413"/>
    </cofactor>
</comment>
<proteinExistence type="inferred from homology"/>
<evidence type="ECO:0000256" key="1">
    <source>
        <dbReference type="ARBA" id="ARBA00010617"/>
    </source>
</evidence>
<keyword evidence="6" id="KW-0812">Transmembrane</keyword>
<accession>A0A0K9PTH6</accession>
<dbReference type="PANTHER" id="PTHR24296">
    <property type="entry name" value="CYTOCHROME P450"/>
    <property type="match status" value="1"/>
</dbReference>
<dbReference type="GO" id="GO:0004497">
    <property type="term" value="F:monooxygenase activity"/>
    <property type="evidence" value="ECO:0007669"/>
    <property type="project" value="InterPro"/>
</dbReference>
<dbReference type="PRINTS" id="PR00463">
    <property type="entry name" value="EP450I"/>
</dbReference>
<dbReference type="InterPro" id="IPR002401">
    <property type="entry name" value="Cyt_P450_E_grp-I"/>
</dbReference>
<dbReference type="STRING" id="29655.A0A0K9PTH6"/>
<dbReference type="GO" id="GO:0020037">
    <property type="term" value="F:heme binding"/>
    <property type="evidence" value="ECO:0007669"/>
    <property type="project" value="InterPro"/>
</dbReference>
<comment type="caution">
    <text evidence="7">The sequence shown here is derived from an EMBL/GenBank/DDBJ whole genome shotgun (WGS) entry which is preliminary data.</text>
</comment>
<dbReference type="AlphaFoldDB" id="A0A0K9PTH6"/>
<feature type="binding site" description="axial binding residue" evidence="5">
    <location>
        <position position="453"/>
    </location>
    <ligand>
        <name>heme</name>
        <dbReference type="ChEBI" id="CHEBI:30413"/>
    </ligand>
    <ligandPart>
        <name>Fe</name>
        <dbReference type="ChEBI" id="CHEBI:18248"/>
    </ligandPart>
</feature>
<evidence type="ECO:0000313" key="8">
    <source>
        <dbReference type="Proteomes" id="UP000036987"/>
    </source>
</evidence>
<dbReference type="SUPFAM" id="SSF48264">
    <property type="entry name" value="Cytochrome P450"/>
    <property type="match status" value="1"/>
</dbReference>
<dbReference type="Gene3D" id="1.10.630.10">
    <property type="entry name" value="Cytochrome P450"/>
    <property type="match status" value="1"/>
</dbReference>
<evidence type="ECO:0008006" key="9">
    <source>
        <dbReference type="Google" id="ProtNLM"/>
    </source>
</evidence>
<dbReference type="InterPro" id="IPR001128">
    <property type="entry name" value="Cyt_P450"/>
</dbReference>
<dbReference type="GO" id="GO:0005506">
    <property type="term" value="F:iron ion binding"/>
    <property type="evidence" value="ECO:0007669"/>
    <property type="project" value="InterPro"/>
</dbReference>
<dbReference type="PRINTS" id="PR00385">
    <property type="entry name" value="P450"/>
</dbReference>
<gene>
    <name evidence="7" type="ORF">ZOSMA_166G00460</name>
</gene>
<evidence type="ECO:0000256" key="6">
    <source>
        <dbReference type="SAM" id="Phobius"/>
    </source>
</evidence>